<keyword evidence="1" id="KW-0812">Transmembrane</keyword>
<comment type="caution">
    <text evidence="2">The sequence shown here is derived from an EMBL/GenBank/DDBJ whole genome shotgun (WGS) entry which is preliminary data.</text>
</comment>
<accession>A0A2V5LZV6</accession>
<sequence length="86" mass="8528">MVAAVVPGLALAAIAAGILMAAGAGGTGEFGWFAYAPLSGEAYVPSAVLFLGPRTYAGFASLVVGLLALAFWSGYRTGSARSTGRS</sequence>
<feature type="transmembrane region" description="Helical" evidence="1">
    <location>
        <begin position="56"/>
        <end position="75"/>
    </location>
</feature>
<keyword evidence="1" id="KW-0472">Membrane</keyword>
<keyword evidence="3" id="KW-1185">Reference proteome</keyword>
<organism evidence="2 3">
    <name type="scientific">Arthrobacter livingstonensis</name>
    <dbReference type="NCBI Taxonomy" id="670078"/>
    <lineage>
        <taxon>Bacteria</taxon>
        <taxon>Bacillati</taxon>
        <taxon>Actinomycetota</taxon>
        <taxon>Actinomycetes</taxon>
        <taxon>Micrococcales</taxon>
        <taxon>Micrococcaceae</taxon>
        <taxon>Arthrobacter</taxon>
    </lineage>
</organism>
<proteinExistence type="predicted"/>
<evidence type="ECO:0000256" key="1">
    <source>
        <dbReference type="SAM" id="Phobius"/>
    </source>
</evidence>
<dbReference type="AlphaFoldDB" id="A0A2V5LZV6"/>
<reference evidence="2 3" key="1">
    <citation type="submission" date="2018-05" db="EMBL/GenBank/DDBJ databases">
        <title>Genetic diversity of glacier-inhabiting Cryobacterium bacteria in China and description of Cryobacterium mengkeensis sp. nov. and Arthrobacter glacialis sp. nov.</title>
        <authorList>
            <person name="Liu Q."/>
            <person name="Xin Y.-H."/>
        </authorList>
    </citation>
    <scope>NUCLEOTIDE SEQUENCE [LARGE SCALE GENOMIC DNA]</scope>
    <source>
        <strain evidence="2 3">LI2</strain>
    </source>
</reference>
<keyword evidence="1" id="KW-1133">Transmembrane helix</keyword>
<protein>
    <submittedName>
        <fullName evidence="2">Uncharacterized protein</fullName>
    </submittedName>
</protein>
<name>A0A2V5LZV6_9MICC</name>
<evidence type="ECO:0000313" key="3">
    <source>
        <dbReference type="Proteomes" id="UP000247832"/>
    </source>
</evidence>
<dbReference type="Proteomes" id="UP000247832">
    <property type="component" value="Unassembled WGS sequence"/>
</dbReference>
<dbReference type="EMBL" id="QJVD01000006">
    <property type="protein sequence ID" value="PYI68226.1"/>
    <property type="molecule type" value="Genomic_DNA"/>
</dbReference>
<gene>
    <name evidence="2" type="ORF">CVV68_07875</name>
</gene>
<evidence type="ECO:0000313" key="2">
    <source>
        <dbReference type="EMBL" id="PYI68226.1"/>
    </source>
</evidence>